<dbReference type="Gene3D" id="1.20.1250.20">
    <property type="entry name" value="MFS general substrate transporter like domains"/>
    <property type="match status" value="1"/>
</dbReference>
<name>W3WND9_PESFW</name>
<organism evidence="7 8">
    <name type="scientific">Pestalotiopsis fici (strain W106-1 / CGMCC3.15140)</name>
    <dbReference type="NCBI Taxonomy" id="1229662"/>
    <lineage>
        <taxon>Eukaryota</taxon>
        <taxon>Fungi</taxon>
        <taxon>Dikarya</taxon>
        <taxon>Ascomycota</taxon>
        <taxon>Pezizomycotina</taxon>
        <taxon>Sordariomycetes</taxon>
        <taxon>Xylariomycetidae</taxon>
        <taxon>Amphisphaeriales</taxon>
        <taxon>Sporocadaceae</taxon>
        <taxon>Pestalotiopsis</taxon>
    </lineage>
</organism>
<sequence length="530" mass="57338">MSGWKHAFNVSKEDLKKATPPGTVVVTPDDVSIGEVVEATGNLHRFPIPSADPADPLNWPNWRKHALLVVAAIYSFVANFASSSVAPALQLWPMFFPMDQRPFTELTRLVAVNVLMIGAANIWWVPLSNILGRRPVLLAAMLILVLTTLWCGLATSYDSLLTARVLQGIGSAAADTVAPALVGDVYFMDERGRAMAVYTIFLATGSIVGGLAGGNIAATLGWAYIFWIVLALAAACLIATFFLVPETLYHRKATTLQPADLTPQGSSKGVTLQEESAYPPYTYGKSLGFRKPSGGVVHHFIKPWRSLALPGTWVVTLQYGGLVGGIVTISTIGPQLVAMLPYLWGNNAGLINVGGLIGTIIGYIYTYVVSDARLKSSAKHHHYVEAEARLPTMFPALFIATAGFLVFGFCAQNPGPNVWVGLEFGYGMITFGLMQAPSIGFNYLIDAYSYLAADCFVIAAILRAVVGFAWSIFVADWIQKDGAAEPFGIFGMLMGVFSLLAVPLWLWGKRLRIATASTFSKERVYEQSHM</sequence>
<dbReference type="InterPro" id="IPR020846">
    <property type="entry name" value="MFS_dom"/>
</dbReference>
<keyword evidence="8" id="KW-1185">Reference proteome</keyword>
<keyword evidence="2 5" id="KW-0812">Transmembrane</keyword>
<feature type="transmembrane region" description="Helical" evidence="5">
    <location>
        <begin position="451"/>
        <end position="475"/>
    </location>
</feature>
<dbReference type="InParanoid" id="W3WND9"/>
<keyword evidence="3 5" id="KW-1133">Transmembrane helix</keyword>
<dbReference type="HOGENOM" id="CLU_008455_13_6_1"/>
<comment type="subcellular location">
    <subcellularLocation>
        <location evidence="1">Membrane</location>
        <topology evidence="1">Multi-pass membrane protein</topology>
    </subcellularLocation>
</comment>
<feature type="transmembrane region" description="Helical" evidence="5">
    <location>
        <begin position="487"/>
        <end position="507"/>
    </location>
</feature>
<evidence type="ECO:0000256" key="3">
    <source>
        <dbReference type="ARBA" id="ARBA00022989"/>
    </source>
</evidence>
<dbReference type="OMA" id="RYIFWIS"/>
<evidence type="ECO:0000256" key="4">
    <source>
        <dbReference type="ARBA" id="ARBA00023136"/>
    </source>
</evidence>
<feature type="domain" description="Major facilitator superfamily (MFS) profile" evidence="6">
    <location>
        <begin position="67"/>
        <end position="530"/>
    </location>
</feature>
<feature type="transmembrane region" description="Helical" evidence="5">
    <location>
        <begin position="195"/>
        <end position="218"/>
    </location>
</feature>
<feature type="transmembrane region" description="Helical" evidence="5">
    <location>
        <begin position="106"/>
        <end position="124"/>
    </location>
</feature>
<dbReference type="Pfam" id="PF07690">
    <property type="entry name" value="MFS_1"/>
    <property type="match status" value="1"/>
</dbReference>
<feature type="transmembrane region" description="Helical" evidence="5">
    <location>
        <begin position="136"/>
        <end position="157"/>
    </location>
</feature>
<feature type="transmembrane region" description="Helical" evidence="5">
    <location>
        <begin position="224"/>
        <end position="244"/>
    </location>
</feature>
<dbReference type="AlphaFoldDB" id="W3WND9"/>
<dbReference type="KEGG" id="pfy:PFICI_12238"/>
<feature type="transmembrane region" description="Helical" evidence="5">
    <location>
        <begin position="66"/>
        <end position="86"/>
    </location>
</feature>
<keyword evidence="4 5" id="KW-0472">Membrane</keyword>
<dbReference type="PANTHER" id="PTHR23502:SF181">
    <property type="entry name" value="MAJOR FACILITATOR SUPERFAMILY (MFS) PROFILE DOMAIN-CONTAINING PROTEIN"/>
    <property type="match status" value="1"/>
</dbReference>
<dbReference type="PANTHER" id="PTHR23502">
    <property type="entry name" value="MAJOR FACILITATOR SUPERFAMILY"/>
    <property type="match status" value="1"/>
</dbReference>
<dbReference type="Proteomes" id="UP000030651">
    <property type="component" value="Unassembled WGS sequence"/>
</dbReference>
<proteinExistence type="predicted"/>
<dbReference type="SUPFAM" id="SSF103473">
    <property type="entry name" value="MFS general substrate transporter"/>
    <property type="match status" value="1"/>
</dbReference>
<dbReference type="InterPro" id="IPR011701">
    <property type="entry name" value="MFS"/>
</dbReference>
<evidence type="ECO:0000313" key="8">
    <source>
        <dbReference type="Proteomes" id="UP000030651"/>
    </source>
</evidence>
<evidence type="ECO:0000313" key="7">
    <source>
        <dbReference type="EMBL" id="ETS75294.1"/>
    </source>
</evidence>
<feature type="transmembrane region" description="Helical" evidence="5">
    <location>
        <begin position="169"/>
        <end position="188"/>
    </location>
</feature>
<feature type="transmembrane region" description="Helical" evidence="5">
    <location>
        <begin position="390"/>
        <end position="409"/>
    </location>
</feature>
<feature type="transmembrane region" description="Helical" evidence="5">
    <location>
        <begin position="307"/>
        <end position="329"/>
    </location>
</feature>
<dbReference type="EMBL" id="KI912118">
    <property type="protein sequence ID" value="ETS75294.1"/>
    <property type="molecule type" value="Genomic_DNA"/>
</dbReference>
<evidence type="ECO:0000256" key="1">
    <source>
        <dbReference type="ARBA" id="ARBA00004141"/>
    </source>
</evidence>
<reference evidence="8" key="1">
    <citation type="journal article" date="2015" name="BMC Genomics">
        <title>Genomic and transcriptomic analysis of the endophytic fungus Pestalotiopsis fici reveals its lifestyle and high potential for synthesis of natural products.</title>
        <authorList>
            <person name="Wang X."/>
            <person name="Zhang X."/>
            <person name="Liu L."/>
            <person name="Xiang M."/>
            <person name="Wang W."/>
            <person name="Sun X."/>
            <person name="Che Y."/>
            <person name="Guo L."/>
            <person name="Liu G."/>
            <person name="Guo L."/>
            <person name="Wang C."/>
            <person name="Yin W.B."/>
            <person name="Stadler M."/>
            <person name="Zhang X."/>
            <person name="Liu X."/>
        </authorList>
    </citation>
    <scope>NUCLEOTIDE SEQUENCE [LARGE SCALE GENOMIC DNA]</scope>
    <source>
        <strain evidence="8">W106-1 / CGMCC3.15140</strain>
    </source>
</reference>
<dbReference type="OrthoDB" id="2533084at2759"/>
<feature type="transmembrane region" description="Helical" evidence="5">
    <location>
        <begin position="349"/>
        <end position="369"/>
    </location>
</feature>
<gene>
    <name evidence="7" type="ORF">PFICI_12238</name>
</gene>
<dbReference type="GO" id="GO:0005886">
    <property type="term" value="C:plasma membrane"/>
    <property type="evidence" value="ECO:0007669"/>
    <property type="project" value="TreeGrafter"/>
</dbReference>
<dbReference type="RefSeq" id="XP_007839010.1">
    <property type="nucleotide sequence ID" value="XM_007840819.1"/>
</dbReference>
<feature type="transmembrane region" description="Helical" evidence="5">
    <location>
        <begin position="424"/>
        <end position="444"/>
    </location>
</feature>
<dbReference type="GO" id="GO:0022857">
    <property type="term" value="F:transmembrane transporter activity"/>
    <property type="evidence" value="ECO:0007669"/>
    <property type="project" value="InterPro"/>
</dbReference>
<dbReference type="PROSITE" id="PS50850">
    <property type="entry name" value="MFS"/>
    <property type="match status" value="1"/>
</dbReference>
<dbReference type="InterPro" id="IPR036259">
    <property type="entry name" value="MFS_trans_sf"/>
</dbReference>
<dbReference type="GeneID" id="19277251"/>
<evidence type="ECO:0000256" key="2">
    <source>
        <dbReference type="ARBA" id="ARBA00022692"/>
    </source>
</evidence>
<evidence type="ECO:0000259" key="6">
    <source>
        <dbReference type="PROSITE" id="PS50850"/>
    </source>
</evidence>
<protein>
    <recommendedName>
        <fullName evidence="6">Major facilitator superfamily (MFS) profile domain-containing protein</fullName>
    </recommendedName>
</protein>
<accession>W3WND9</accession>
<dbReference type="eggNOG" id="KOG0255">
    <property type="taxonomic scope" value="Eukaryota"/>
</dbReference>
<evidence type="ECO:0000256" key="5">
    <source>
        <dbReference type="SAM" id="Phobius"/>
    </source>
</evidence>